<dbReference type="AlphaFoldDB" id="A0A1B8NV64"/>
<gene>
    <name evidence="2" type="ORF">A8U91_02952</name>
</gene>
<dbReference type="InterPro" id="IPR054520">
    <property type="entry name" value="M_Eco57I_C"/>
</dbReference>
<feature type="domain" description="Type II methyltransferase M.Eco57I C-terminal" evidence="1">
    <location>
        <begin position="5"/>
        <end position="123"/>
    </location>
</feature>
<reference evidence="2 3" key="1">
    <citation type="submission" date="2016-06" db="EMBL/GenBank/DDBJ databases">
        <title>Genome sequence of halotolerant plant growth promoting strain of Halomonas elongata HEK1 isolated from salterns of Rann of Kutch, Gujarat, India.</title>
        <authorList>
            <person name="Gaba S."/>
            <person name="Singh R.N."/>
            <person name="Abrol S."/>
            <person name="Kaushik R."/>
            <person name="Saxena A.K."/>
        </authorList>
    </citation>
    <scope>NUCLEOTIDE SEQUENCE [LARGE SCALE GENOMIC DNA]</scope>
    <source>
        <strain evidence="2 3">HEK1</strain>
    </source>
</reference>
<evidence type="ECO:0000313" key="2">
    <source>
        <dbReference type="EMBL" id="OBX33909.1"/>
    </source>
</evidence>
<name>A0A1B8NV64_HALEL</name>
<comment type="caution">
    <text evidence="2">The sequence shown here is derived from an EMBL/GenBank/DDBJ whole genome shotgun (WGS) entry which is preliminary data.</text>
</comment>
<accession>A0A1B8NV64</accession>
<dbReference type="EMBL" id="MAJD01000002">
    <property type="protein sequence ID" value="OBX33909.1"/>
    <property type="molecule type" value="Genomic_DNA"/>
</dbReference>
<organism evidence="2 3">
    <name type="scientific">Halomonas elongata</name>
    <dbReference type="NCBI Taxonomy" id="2746"/>
    <lineage>
        <taxon>Bacteria</taxon>
        <taxon>Pseudomonadati</taxon>
        <taxon>Pseudomonadota</taxon>
        <taxon>Gammaproteobacteria</taxon>
        <taxon>Oceanospirillales</taxon>
        <taxon>Halomonadaceae</taxon>
        <taxon>Halomonas</taxon>
    </lineage>
</organism>
<dbReference type="Pfam" id="PF22837">
    <property type="entry name" value="M_Eco57I_C"/>
    <property type="match status" value="1"/>
</dbReference>
<sequence>MPRFWYMLPDFMPRHFPQAFVPRIIHDTPQVFANTEPAVLIDANFSTFWVEQNTWSVAGLTAFLNSSWCRAVMEAAGTPLGGGALKLEAVHLRKMPVPYLEPEALKSLNNAGQCLHNHEGRRQVDQIVLRALLGDTTSETEIDAFAERLNKRRAALGTARQKGAA</sequence>
<evidence type="ECO:0000313" key="3">
    <source>
        <dbReference type="Proteomes" id="UP000092504"/>
    </source>
</evidence>
<protein>
    <recommendedName>
        <fullName evidence="1">Type II methyltransferase M.Eco57I C-terminal domain-containing protein</fullName>
    </recommendedName>
</protein>
<proteinExistence type="predicted"/>
<evidence type="ECO:0000259" key="1">
    <source>
        <dbReference type="Pfam" id="PF22837"/>
    </source>
</evidence>
<dbReference type="Proteomes" id="UP000092504">
    <property type="component" value="Unassembled WGS sequence"/>
</dbReference>